<keyword evidence="3" id="KW-1185">Reference proteome</keyword>
<dbReference type="EMBL" id="QWJJ01000006">
    <property type="protein sequence ID" value="RII39134.1"/>
    <property type="molecule type" value="Genomic_DNA"/>
</dbReference>
<name>A0A399J1I9_9RHOB</name>
<dbReference type="RefSeq" id="WP_119398575.1">
    <property type="nucleotide sequence ID" value="NZ_QWJJ01000006.1"/>
</dbReference>
<evidence type="ECO:0000313" key="2">
    <source>
        <dbReference type="EMBL" id="RII39134.1"/>
    </source>
</evidence>
<evidence type="ECO:0008006" key="4">
    <source>
        <dbReference type="Google" id="ProtNLM"/>
    </source>
</evidence>
<keyword evidence="1" id="KW-0732">Signal</keyword>
<feature type="chain" id="PRO_5017269015" description="Signal recognition particle" evidence="1">
    <location>
        <begin position="19"/>
        <end position="120"/>
    </location>
</feature>
<organism evidence="2 3">
    <name type="scientific">Pseudooceanicola sediminis</name>
    <dbReference type="NCBI Taxonomy" id="2211117"/>
    <lineage>
        <taxon>Bacteria</taxon>
        <taxon>Pseudomonadati</taxon>
        <taxon>Pseudomonadota</taxon>
        <taxon>Alphaproteobacteria</taxon>
        <taxon>Rhodobacterales</taxon>
        <taxon>Paracoccaceae</taxon>
        <taxon>Pseudooceanicola</taxon>
    </lineage>
</organism>
<sequence>MKKTLIPLLLSLALASHAAAQTDRDPAQCAALWYGMTDAAADYPGTFGTMPDTHALAAQFAALAGPDAADRIAAQRADFRLIAKAKVLGRDRISSDLFDRIAESCDALLASLPPSATAKP</sequence>
<proteinExistence type="predicted"/>
<dbReference type="AlphaFoldDB" id="A0A399J1I9"/>
<accession>A0A399J1I9</accession>
<evidence type="ECO:0000256" key="1">
    <source>
        <dbReference type="SAM" id="SignalP"/>
    </source>
</evidence>
<protein>
    <recommendedName>
        <fullName evidence="4">Signal recognition particle</fullName>
    </recommendedName>
</protein>
<gene>
    <name evidence="2" type="ORF">DL237_08220</name>
</gene>
<comment type="caution">
    <text evidence="2">The sequence shown here is derived from an EMBL/GenBank/DDBJ whole genome shotgun (WGS) entry which is preliminary data.</text>
</comment>
<reference evidence="2 3" key="1">
    <citation type="submission" date="2018-08" db="EMBL/GenBank/DDBJ databases">
        <title>Pseudooceanicola sediminis CY03 in the family Rhodobacteracea.</title>
        <authorList>
            <person name="Zhang Y.-J."/>
        </authorList>
    </citation>
    <scope>NUCLEOTIDE SEQUENCE [LARGE SCALE GENOMIC DNA]</scope>
    <source>
        <strain evidence="2 3">CY03</strain>
    </source>
</reference>
<feature type="signal peptide" evidence="1">
    <location>
        <begin position="1"/>
        <end position="18"/>
    </location>
</feature>
<dbReference type="Proteomes" id="UP000265848">
    <property type="component" value="Unassembled WGS sequence"/>
</dbReference>
<evidence type="ECO:0000313" key="3">
    <source>
        <dbReference type="Proteomes" id="UP000265848"/>
    </source>
</evidence>